<feature type="region of interest" description="Disordered" evidence="1">
    <location>
        <begin position="171"/>
        <end position="211"/>
    </location>
</feature>
<evidence type="ECO:0000256" key="1">
    <source>
        <dbReference type="SAM" id="MobiDB-lite"/>
    </source>
</evidence>
<dbReference type="Proteomes" id="UP001419268">
    <property type="component" value="Unassembled WGS sequence"/>
</dbReference>
<accession>A0AAP0KSU7</accession>
<keyword evidence="3" id="KW-1185">Reference proteome</keyword>
<dbReference type="AlphaFoldDB" id="A0AAP0KSU7"/>
<feature type="compositionally biased region" description="Low complexity" evidence="1">
    <location>
        <begin position="1"/>
        <end position="24"/>
    </location>
</feature>
<proteinExistence type="predicted"/>
<feature type="region of interest" description="Disordered" evidence="1">
    <location>
        <begin position="1"/>
        <end position="34"/>
    </location>
</feature>
<comment type="caution">
    <text evidence="2">The sequence shown here is derived from an EMBL/GenBank/DDBJ whole genome shotgun (WGS) entry which is preliminary data.</text>
</comment>
<name>A0AAP0KSU7_9MAGN</name>
<organism evidence="2 3">
    <name type="scientific">Stephania cephalantha</name>
    <dbReference type="NCBI Taxonomy" id="152367"/>
    <lineage>
        <taxon>Eukaryota</taxon>
        <taxon>Viridiplantae</taxon>
        <taxon>Streptophyta</taxon>
        <taxon>Embryophyta</taxon>
        <taxon>Tracheophyta</taxon>
        <taxon>Spermatophyta</taxon>
        <taxon>Magnoliopsida</taxon>
        <taxon>Ranunculales</taxon>
        <taxon>Menispermaceae</taxon>
        <taxon>Menispermoideae</taxon>
        <taxon>Cissampelideae</taxon>
        <taxon>Stephania</taxon>
    </lineage>
</organism>
<sequence length="211" mass="23132">MTRRAQACGASDDGAGSNAAAARECGGGAGTAWSNDAVARCRTDRSPTRQQWWTRRRDFDEARRRDGFRWTQMDFGVETSIEGYVARVRAGRQVSRPEPESAGLLPRLNDLLAQQSQEQSHAVVASGPTTTHRNLIVDGVFFARRSRRSPTRHGRAQLVAEEPNPTEWWFAGDARARAKEETDAQGRSRTSDSSSDGESAARTEVPDAAAD</sequence>
<evidence type="ECO:0000313" key="3">
    <source>
        <dbReference type="Proteomes" id="UP001419268"/>
    </source>
</evidence>
<protein>
    <submittedName>
        <fullName evidence="2">Uncharacterized protein</fullName>
    </submittedName>
</protein>
<reference evidence="2 3" key="1">
    <citation type="submission" date="2024-01" db="EMBL/GenBank/DDBJ databases">
        <title>Genome assemblies of Stephania.</title>
        <authorList>
            <person name="Yang L."/>
        </authorList>
    </citation>
    <scope>NUCLEOTIDE SEQUENCE [LARGE SCALE GENOMIC DNA]</scope>
    <source>
        <strain evidence="2">JXDWG</strain>
        <tissue evidence="2">Leaf</tissue>
    </source>
</reference>
<gene>
    <name evidence="2" type="ORF">Scep_004657</name>
</gene>
<feature type="compositionally biased region" description="Basic and acidic residues" evidence="1">
    <location>
        <begin position="174"/>
        <end position="190"/>
    </location>
</feature>
<evidence type="ECO:0000313" key="2">
    <source>
        <dbReference type="EMBL" id="KAK9158083.1"/>
    </source>
</evidence>
<dbReference type="EMBL" id="JBBNAG010000002">
    <property type="protein sequence ID" value="KAK9158083.1"/>
    <property type="molecule type" value="Genomic_DNA"/>
</dbReference>